<protein>
    <submittedName>
        <fullName evidence="3">DUF5320 domain-containing protein</fullName>
    </submittedName>
</protein>
<reference evidence="3" key="2">
    <citation type="submission" date="2015-08" db="UniProtKB">
        <authorList>
            <consortium name="WormBaseParasite"/>
        </authorList>
    </citation>
    <scope>IDENTIFICATION</scope>
</reference>
<accession>A0A0K0FR33</accession>
<dbReference type="AlphaFoldDB" id="A0A0K0FR33"/>
<keyword evidence="2" id="KW-1185">Reference proteome</keyword>
<name>A0A0K0FR33_STRVS</name>
<dbReference type="WBParaSite" id="SVE_1224900.1">
    <property type="protein sequence ID" value="SVE_1224900.1"/>
    <property type="gene ID" value="SVE_1224900"/>
</dbReference>
<feature type="region of interest" description="Disordered" evidence="1">
    <location>
        <begin position="1"/>
        <end position="29"/>
    </location>
</feature>
<proteinExistence type="predicted"/>
<evidence type="ECO:0000313" key="3">
    <source>
        <dbReference type="WBParaSite" id="SVE_1224900.1"/>
    </source>
</evidence>
<dbReference type="Proteomes" id="UP000035680">
    <property type="component" value="Unassembled WGS sequence"/>
</dbReference>
<evidence type="ECO:0000313" key="2">
    <source>
        <dbReference type="Proteomes" id="UP000035680"/>
    </source>
</evidence>
<organism evidence="2 3">
    <name type="scientific">Strongyloides venezuelensis</name>
    <name type="common">Threadworm</name>
    <dbReference type="NCBI Taxonomy" id="75913"/>
    <lineage>
        <taxon>Eukaryota</taxon>
        <taxon>Metazoa</taxon>
        <taxon>Ecdysozoa</taxon>
        <taxon>Nematoda</taxon>
        <taxon>Chromadorea</taxon>
        <taxon>Rhabditida</taxon>
        <taxon>Tylenchina</taxon>
        <taxon>Panagrolaimomorpha</taxon>
        <taxon>Strongyloidoidea</taxon>
        <taxon>Strongyloididae</taxon>
        <taxon>Strongyloides</taxon>
    </lineage>
</organism>
<sequence length="68" mass="7835">MTSDSSGSIKSGYIAPPPSPVQTSRHRNYGSVRNNMKSRFGRFFGQMFGRKHRRGVHRTFSGRSYRLR</sequence>
<evidence type="ECO:0000256" key="1">
    <source>
        <dbReference type="SAM" id="MobiDB-lite"/>
    </source>
</evidence>
<reference evidence="2" key="1">
    <citation type="submission" date="2014-07" db="EMBL/GenBank/DDBJ databases">
        <authorList>
            <person name="Martin A.A"/>
            <person name="De Silva N."/>
        </authorList>
    </citation>
    <scope>NUCLEOTIDE SEQUENCE</scope>
</reference>